<sequence length="192" mass="21867">AEIGTFHGGDLRGLTNKLDYLQQLGVNALWISAPFEQIHGWVGGGTKGDFPHYAYHGYYTQDWTNLDANMGNEADLRTLVDSAHQRGIRILFDVVMNHTGYATLADMQEYQFGALYLSGDEVKKSLGERWSDWKPAAGQTWHSFNDYINFSDKTGWDKWWGKNWIRTDIGDYDNPGFDDLTMSLAFLPDIKT</sequence>
<dbReference type="Proteomes" id="UP000321461">
    <property type="component" value="Unassembled WGS sequence"/>
</dbReference>
<dbReference type="Gene3D" id="3.20.20.80">
    <property type="entry name" value="Glycosidases"/>
    <property type="match status" value="1"/>
</dbReference>
<feature type="non-terminal residue" evidence="2">
    <location>
        <position position="192"/>
    </location>
</feature>
<dbReference type="PANTHER" id="PTHR10357">
    <property type="entry name" value="ALPHA-AMYLASE FAMILY MEMBER"/>
    <property type="match status" value="1"/>
</dbReference>
<comment type="caution">
    <text evidence="2">The sequence shown here is derived from an EMBL/GenBank/DDBJ whole genome shotgun (WGS) entry which is preliminary data.</text>
</comment>
<dbReference type="GO" id="GO:0005975">
    <property type="term" value="P:carbohydrate metabolic process"/>
    <property type="evidence" value="ECO:0007669"/>
    <property type="project" value="InterPro"/>
</dbReference>
<dbReference type="SUPFAM" id="SSF51445">
    <property type="entry name" value="(Trans)glycosidases"/>
    <property type="match status" value="1"/>
</dbReference>
<feature type="domain" description="Glycosyl hydrolase family 13 catalytic" evidence="1">
    <location>
        <begin position="3"/>
        <end position="192"/>
    </location>
</feature>
<dbReference type="PANTHER" id="PTHR10357:SF209">
    <property type="entry name" value="PERIPLASMIC ALPHA-AMYLASE"/>
    <property type="match status" value="1"/>
</dbReference>
<dbReference type="SMART" id="SM00642">
    <property type="entry name" value="Aamy"/>
    <property type="match status" value="1"/>
</dbReference>
<dbReference type="EMBL" id="VSBS01002403">
    <property type="protein sequence ID" value="TXS96995.1"/>
    <property type="molecule type" value="Genomic_DNA"/>
</dbReference>
<evidence type="ECO:0000259" key="1">
    <source>
        <dbReference type="SMART" id="SM00642"/>
    </source>
</evidence>
<evidence type="ECO:0000313" key="3">
    <source>
        <dbReference type="Proteomes" id="UP000321461"/>
    </source>
</evidence>
<dbReference type="Pfam" id="PF00128">
    <property type="entry name" value="Alpha-amylase"/>
    <property type="match status" value="1"/>
</dbReference>
<dbReference type="AlphaFoldDB" id="A0A5C9A7S1"/>
<proteinExistence type="predicted"/>
<protein>
    <submittedName>
        <fullName evidence="2">Alpha-amylase</fullName>
    </submittedName>
</protein>
<dbReference type="InterPro" id="IPR006047">
    <property type="entry name" value="GH13_cat_dom"/>
</dbReference>
<gene>
    <name evidence="2" type="ORF">FWK02_35560</name>
</gene>
<name>A0A5C9A7S1_ECOLX</name>
<feature type="non-terminal residue" evidence="2">
    <location>
        <position position="1"/>
    </location>
</feature>
<organism evidence="2 3">
    <name type="scientific">Escherichia coli</name>
    <dbReference type="NCBI Taxonomy" id="562"/>
    <lineage>
        <taxon>Bacteria</taxon>
        <taxon>Pseudomonadati</taxon>
        <taxon>Pseudomonadota</taxon>
        <taxon>Gammaproteobacteria</taxon>
        <taxon>Enterobacterales</taxon>
        <taxon>Enterobacteriaceae</taxon>
        <taxon>Escherichia</taxon>
    </lineage>
</organism>
<dbReference type="InterPro" id="IPR017853">
    <property type="entry name" value="GH"/>
</dbReference>
<evidence type="ECO:0000313" key="2">
    <source>
        <dbReference type="EMBL" id="TXS96995.1"/>
    </source>
</evidence>
<accession>A0A5C9A7S1</accession>
<reference evidence="2 3" key="1">
    <citation type="submission" date="2019-08" db="EMBL/GenBank/DDBJ databases">
        <title>Whole genome analysis of cultivated E. coli strains isolated from CD patients and healthy donors.</title>
        <authorList>
            <person name="Siniagina M.N."/>
            <person name="Markelova M.I."/>
            <person name="Laikov A.V."/>
            <person name="Boulygina E.A."/>
            <person name="Khusnutdinova D.R."/>
            <person name="Kharchenko A."/>
            <person name="Grigoryeva T.V."/>
        </authorList>
    </citation>
    <scope>NUCLEOTIDE SEQUENCE [LARGE SCALE GENOMIC DNA]</scope>
    <source>
        <strain evidence="2 3">3_77_5</strain>
    </source>
</reference>